<dbReference type="Proteomes" id="UP001139971">
    <property type="component" value="Unassembled WGS sequence"/>
</dbReference>
<name>A0A9X3YMI7_9GAMM</name>
<organism evidence="3 4">
    <name type="scientific">Tahibacter soli</name>
    <dbReference type="NCBI Taxonomy" id="2983605"/>
    <lineage>
        <taxon>Bacteria</taxon>
        <taxon>Pseudomonadati</taxon>
        <taxon>Pseudomonadota</taxon>
        <taxon>Gammaproteobacteria</taxon>
        <taxon>Lysobacterales</taxon>
        <taxon>Rhodanobacteraceae</taxon>
        <taxon>Tahibacter</taxon>
    </lineage>
</organism>
<evidence type="ECO:0000256" key="1">
    <source>
        <dbReference type="SAM" id="MobiDB-lite"/>
    </source>
</evidence>
<keyword evidence="4" id="KW-1185">Reference proteome</keyword>
<evidence type="ECO:0000256" key="2">
    <source>
        <dbReference type="SAM" id="SignalP"/>
    </source>
</evidence>
<evidence type="ECO:0000313" key="3">
    <source>
        <dbReference type="EMBL" id="MDC8015054.1"/>
    </source>
</evidence>
<sequence>MCKSGIGHSYARLRAALATVALLAFAGAAHAATPVSGAIAANTTWNAAGSPYELSGAVTVESGAFLRIDPGVRVLMGAASSLTIVDGALSAQGTLAQPIVMTSARDVLGSPTPPAPGDWGALTFENGTNDANTALAHVQIRYGSGVAIHAASPRIDDAAIDNHDGAAIAIDLASSPYGRGLSASGNTLNAISVPAGVVQGDVAWRLKGIAYVVAQGRVEIGLPPFGFSPTVLELTAGEVGSIAVNLPAPAPAGGLSVALTTNAVSIASVPSTVLVPAGAHTAAVAVTAGSTGQATLGATASGYAPASAQVTVVGSPSLSLTPSSASIGVGRTATLRVARSSGFASALTVNLSSLSPSIATVPASVSIPATQSGATFDVTGVVPGNAVIRAGASGLANVDATVQVHAVKLTAPANQFVAEGATANLAVTLSDPAPVGGLTIAVSNSAPSLVGTPATVAVAAGATSAQVAVTGTSAAGAGADLGFSAPGYDGATTHVTVGRIVPKLGDGSLDVPQGVTLDVPVTLSLPAPPGGVTIALSSYVPGIVDIAPAQVTIAQGQTSATVAVRGVAQGATGIELRSVDAQGIDGISDATVTPPVRLYVGTPDPLVLGKTLVGSFYVGLVTDGTSNSRTLDYPLTIAVTSGDPTKVSAPTQVTLPANQSNVSVPLTGVDVTSQDVAIAVASATQNGVAPALDTRSVSVVMPELSIQGDAAIRVGPGATPYGFQARWNVAGTLQGTGRVIDLALVDASPSNIVDGFHVGTPGASLATSVAHEGLQVWLGTATSAGQLKIRMTVAGLGTWTTPAIPTVGPRFEFADESLEVAQGVTTRAGMMIRFGNDQIFQALPGDFAVTSADPAKLQIGTIRPYSGYTEIDLIGVAPTSPGQPVTVTATGTGFAAGTLPVTVTPTQVAFENLDDRRTIYNAADDFSVCWAGNFTTSASVDHVVALAIASGATSGVLPASPILNTSDVGITSVTIPAGQRCAEARVAPPLAIGTYALTATVGGGPVVTSALQSVGEGELHVQDVYENGLLPIGKRLARPVTFRLTDGQGGTAVAASATTIALVNHGPAWVSVPASVVIPQGQSSVVVDFVGIEASVEPIAVDAFVGAATVASRTLLVRVHQPTITFDMALGRPTNDAPSPVTIRSELRYPCNSDGVPDETGSIDCTKPTTMAAATTFAIAAISEGTPAVIPGFLVAPGGATTTTVAFAAGSDTSDTVYAATPARNGTYRVRLSIGADAWDSEPVFVDALRVVLGTGDPLKLGAGLATDGVSVSLQVQQQLVSRPAPTIVQLACANAALCTSDATVEIPADSYGAQVRIEGLGVGTTTLTASASGLPAIDPLPVHVVKPQILVRPEATSVAKGQPLDFRVEIAVPDSPWYQLPVQAIAVGLASEVPAVGTVPATTTIPAGATVSPTLSMQALRAGTTALTGSGPNLEPGTSPTITVTDN</sequence>
<dbReference type="Gene3D" id="2.60.40.1080">
    <property type="match status" value="1"/>
</dbReference>
<reference evidence="3" key="1">
    <citation type="submission" date="2023-02" db="EMBL/GenBank/DDBJ databases">
        <title>Tahibacter soli sp. nov. isolated from soil.</title>
        <authorList>
            <person name="Baek J.H."/>
            <person name="Lee J.K."/>
            <person name="Choi D.G."/>
            <person name="Jeon C.O."/>
        </authorList>
    </citation>
    <scope>NUCLEOTIDE SEQUENCE</scope>
    <source>
        <strain evidence="3">BL</strain>
    </source>
</reference>
<dbReference type="EMBL" id="JAOVZO020000020">
    <property type="protein sequence ID" value="MDC8015054.1"/>
    <property type="molecule type" value="Genomic_DNA"/>
</dbReference>
<feature type="signal peptide" evidence="2">
    <location>
        <begin position="1"/>
        <end position="31"/>
    </location>
</feature>
<protein>
    <submittedName>
        <fullName evidence="3">Uncharacterized protein</fullName>
    </submittedName>
</protein>
<evidence type="ECO:0000313" key="4">
    <source>
        <dbReference type="Proteomes" id="UP001139971"/>
    </source>
</evidence>
<feature type="chain" id="PRO_5041000155" evidence="2">
    <location>
        <begin position="32"/>
        <end position="1448"/>
    </location>
</feature>
<keyword evidence="2" id="KW-0732">Signal</keyword>
<comment type="caution">
    <text evidence="3">The sequence shown here is derived from an EMBL/GenBank/DDBJ whole genome shotgun (WGS) entry which is preliminary data.</text>
</comment>
<dbReference type="RefSeq" id="WP_263544081.1">
    <property type="nucleotide sequence ID" value="NZ_JAOVZO020000020.1"/>
</dbReference>
<accession>A0A9X3YMI7</accession>
<proteinExistence type="predicted"/>
<feature type="region of interest" description="Disordered" evidence="1">
    <location>
        <begin position="1426"/>
        <end position="1448"/>
    </location>
</feature>
<gene>
    <name evidence="3" type="ORF">OD750_021120</name>
</gene>